<dbReference type="InterPro" id="IPR036869">
    <property type="entry name" value="J_dom_sf"/>
</dbReference>
<keyword evidence="2 4" id="KW-0143">Chaperone</keyword>
<dbReference type="InterPro" id="IPR009073">
    <property type="entry name" value="HscB_oligo_C"/>
</dbReference>
<evidence type="ECO:0000256" key="4">
    <source>
        <dbReference type="HAMAP-Rule" id="MF_00682"/>
    </source>
</evidence>
<dbReference type="GO" id="GO:0001671">
    <property type="term" value="F:ATPase activator activity"/>
    <property type="evidence" value="ECO:0007669"/>
    <property type="project" value="InterPro"/>
</dbReference>
<feature type="domain" description="J" evidence="5">
    <location>
        <begin position="2"/>
        <end position="74"/>
    </location>
</feature>
<dbReference type="SUPFAM" id="SSF47144">
    <property type="entry name" value="HSC20 (HSCB), C-terminal oligomerisation domain"/>
    <property type="match status" value="1"/>
</dbReference>
<dbReference type="Proteomes" id="UP001157439">
    <property type="component" value="Unassembled WGS sequence"/>
</dbReference>
<sequence length="175" mass="19951">MNYFELFNIPQSFDVDAVKLADSYRELQRAVHPDKFANASEQEKRLSVQKAAQINDGYQTIKNPIARAEHLLVLSGVTLADESETMKDMSFLMQQMSWREAMEDAEHGSDPFDAIDALYDDFSKEQAQMTKDLATALQQNNAEANQHSAMLVRKLKFMAKLVDELSRLEDKLSDK</sequence>
<dbReference type="InterPro" id="IPR004640">
    <property type="entry name" value="HscB"/>
</dbReference>
<protein>
    <recommendedName>
        <fullName evidence="4">Co-chaperone protein HscB homolog</fullName>
    </recommendedName>
</protein>
<evidence type="ECO:0000256" key="2">
    <source>
        <dbReference type="ARBA" id="ARBA00023186"/>
    </source>
</evidence>
<dbReference type="NCBIfam" id="NF003449">
    <property type="entry name" value="PRK05014.1"/>
    <property type="match status" value="1"/>
</dbReference>
<evidence type="ECO:0000256" key="3">
    <source>
        <dbReference type="ARBA" id="ARBA00025596"/>
    </source>
</evidence>
<dbReference type="GO" id="GO:0006457">
    <property type="term" value="P:protein folding"/>
    <property type="evidence" value="ECO:0007669"/>
    <property type="project" value="UniProtKB-UniRule"/>
</dbReference>
<dbReference type="GO" id="GO:1990230">
    <property type="term" value="C:iron-sulfur cluster transfer complex"/>
    <property type="evidence" value="ECO:0007669"/>
    <property type="project" value="TreeGrafter"/>
</dbReference>
<dbReference type="GO" id="GO:0044571">
    <property type="term" value="P:[2Fe-2S] cluster assembly"/>
    <property type="evidence" value="ECO:0007669"/>
    <property type="project" value="InterPro"/>
</dbReference>
<comment type="similarity">
    <text evidence="1 4">Belongs to the HscB family.</text>
</comment>
<proteinExistence type="inferred from homology"/>
<dbReference type="RefSeq" id="WP_095499975.1">
    <property type="nucleotide sequence ID" value="NZ_BSPO01000002.1"/>
</dbReference>
<dbReference type="PANTHER" id="PTHR14021:SF15">
    <property type="entry name" value="IRON-SULFUR CLUSTER CO-CHAPERONE PROTEIN HSCB"/>
    <property type="match status" value="1"/>
</dbReference>
<accession>A0AA37TMC9</accession>
<dbReference type="Gene3D" id="1.10.287.110">
    <property type="entry name" value="DnaJ domain"/>
    <property type="match status" value="1"/>
</dbReference>
<dbReference type="HAMAP" id="MF_00682">
    <property type="entry name" value="HscB"/>
    <property type="match status" value="1"/>
</dbReference>
<evidence type="ECO:0000259" key="5">
    <source>
        <dbReference type="PROSITE" id="PS50076"/>
    </source>
</evidence>
<evidence type="ECO:0000313" key="6">
    <source>
        <dbReference type="EMBL" id="GLS82918.1"/>
    </source>
</evidence>
<reference evidence="6 7" key="1">
    <citation type="journal article" date="2014" name="Int. J. Syst. Evol. Microbiol.">
        <title>Complete genome sequence of Corynebacterium casei LMG S-19264T (=DSM 44701T), isolated from a smear-ripened cheese.</title>
        <authorList>
            <consortium name="US DOE Joint Genome Institute (JGI-PGF)"/>
            <person name="Walter F."/>
            <person name="Albersmeier A."/>
            <person name="Kalinowski J."/>
            <person name="Ruckert C."/>
        </authorList>
    </citation>
    <scope>NUCLEOTIDE SEQUENCE [LARGE SCALE GENOMIC DNA]</scope>
    <source>
        <strain evidence="6 7">NBRC 112785</strain>
    </source>
</reference>
<dbReference type="PANTHER" id="PTHR14021">
    <property type="entry name" value="IRON-SULFUR CLUSTER CO-CHAPERONE PROTEIN HSCB"/>
    <property type="match status" value="1"/>
</dbReference>
<dbReference type="CDD" id="cd06257">
    <property type="entry name" value="DnaJ"/>
    <property type="match status" value="1"/>
</dbReference>
<comment type="caution">
    <text evidence="6">The sequence shown here is derived from an EMBL/GenBank/DDBJ whole genome shotgun (WGS) entry which is preliminary data.</text>
</comment>
<dbReference type="GO" id="GO:0051087">
    <property type="term" value="F:protein-folding chaperone binding"/>
    <property type="evidence" value="ECO:0007669"/>
    <property type="project" value="InterPro"/>
</dbReference>
<gene>
    <name evidence="4 6" type="primary">hscB</name>
    <name evidence="6" type="ORF">GCM10007894_08950</name>
</gene>
<organism evidence="6 7">
    <name type="scientific">Paraferrimonas haliotis</name>
    <dbReference type="NCBI Taxonomy" id="2013866"/>
    <lineage>
        <taxon>Bacteria</taxon>
        <taxon>Pseudomonadati</taxon>
        <taxon>Pseudomonadota</taxon>
        <taxon>Gammaproteobacteria</taxon>
        <taxon>Alteromonadales</taxon>
        <taxon>Ferrimonadaceae</taxon>
        <taxon>Paraferrimonas</taxon>
    </lineage>
</organism>
<dbReference type="Gene3D" id="1.20.1280.20">
    <property type="entry name" value="HscB, C-terminal domain"/>
    <property type="match status" value="1"/>
</dbReference>
<dbReference type="AlphaFoldDB" id="A0AA37TMC9"/>
<dbReference type="NCBIfam" id="TIGR00714">
    <property type="entry name" value="hscB"/>
    <property type="match status" value="1"/>
</dbReference>
<dbReference type="InterPro" id="IPR036386">
    <property type="entry name" value="HscB_C_sf"/>
</dbReference>
<dbReference type="Pfam" id="PF07743">
    <property type="entry name" value="HSCB_C"/>
    <property type="match status" value="1"/>
</dbReference>
<dbReference type="EMBL" id="BSPO01000002">
    <property type="protein sequence ID" value="GLS82918.1"/>
    <property type="molecule type" value="Genomic_DNA"/>
</dbReference>
<dbReference type="SMART" id="SM00271">
    <property type="entry name" value="DnaJ"/>
    <property type="match status" value="1"/>
</dbReference>
<dbReference type="InterPro" id="IPR001623">
    <property type="entry name" value="DnaJ_domain"/>
</dbReference>
<dbReference type="SUPFAM" id="SSF46565">
    <property type="entry name" value="Chaperone J-domain"/>
    <property type="match status" value="1"/>
</dbReference>
<comment type="function">
    <text evidence="3 4">Co-chaperone involved in the maturation of iron-sulfur cluster-containing proteins. Seems to help targeting proteins to be folded toward HscA.</text>
</comment>
<evidence type="ECO:0000313" key="7">
    <source>
        <dbReference type="Proteomes" id="UP001157439"/>
    </source>
</evidence>
<evidence type="ECO:0000256" key="1">
    <source>
        <dbReference type="ARBA" id="ARBA00010476"/>
    </source>
</evidence>
<dbReference type="GO" id="GO:0051259">
    <property type="term" value="P:protein complex oligomerization"/>
    <property type="evidence" value="ECO:0007669"/>
    <property type="project" value="InterPro"/>
</dbReference>
<dbReference type="PROSITE" id="PS50076">
    <property type="entry name" value="DNAJ_2"/>
    <property type="match status" value="1"/>
</dbReference>
<keyword evidence="7" id="KW-1185">Reference proteome</keyword>
<comment type="subunit">
    <text evidence="4">Interacts with HscA and stimulates its ATPase activity.</text>
</comment>
<name>A0AA37TMC9_9GAMM</name>